<dbReference type="PANTHER" id="PTHR46017:SF1">
    <property type="entry name" value="ALPHA-MANNOSIDASE 2C1"/>
    <property type="match status" value="1"/>
</dbReference>
<evidence type="ECO:0000256" key="4">
    <source>
        <dbReference type="ARBA" id="ARBA00022723"/>
    </source>
</evidence>
<gene>
    <name evidence="10" type="ORF">BB559_004057</name>
</gene>
<dbReference type="GO" id="GO:0009313">
    <property type="term" value="P:oligosaccharide catabolic process"/>
    <property type="evidence" value="ECO:0007669"/>
    <property type="project" value="TreeGrafter"/>
</dbReference>
<dbReference type="Gene3D" id="3.20.110.10">
    <property type="entry name" value="Glycoside hydrolase 38, N terminal domain"/>
    <property type="match status" value="1"/>
</dbReference>
<comment type="catalytic activity">
    <reaction evidence="1">
        <text>Hydrolysis of terminal, non-reducing alpha-D-mannose residues in alpha-D-mannosides.</text>
        <dbReference type="EC" id="3.2.1.24"/>
    </reaction>
</comment>
<dbReference type="InterPro" id="IPR037094">
    <property type="entry name" value="Glyco_hydro_38_cen_sf"/>
</dbReference>
<dbReference type="Gene3D" id="1.20.1270.50">
    <property type="entry name" value="Glycoside hydrolase family 38, central domain"/>
    <property type="match status" value="1"/>
</dbReference>
<dbReference type="Pfam" id="PF07748">
    <property type="entry name" value="Glyco_hydro_38C"/>
    <property type="match status" value="1"/>
</dbReference>
<proteinExistence type="inferred from homology"/>
<keyword evidence="11" id="KW-1185">Reference proteome</keyword>
<dbReference type="PANTHER" id="PTHR46017">
    <property type="entry name" value="ALPHA-MANNOSIDASE 2C1"/>
    <property type="match status" value="1"/>
</dbReference>
<comment type="function">
    <text evidence="7">Degrades free oligosaccharides in the vacuole.</text>
</comment>
<dbReference type="FunFam" id="3.20.110.10:FF:000002">
    <property type="entry name" value="alpha-mannosidase 2C1 isoform X1"/>
    <property type="match status" value="1"/>
</dbReference>
<dbReference type="GO" id="GO:0004559">
    <property type="term" value="F:alpha-mannosidase activity"/>
    <property type="evidence" value="ECO:0007669"/>
    <property type="project" value="UniProtKB-EC"/>
</dbReference>
<sequence>MYEQTGAGYTFLQKHQHITKERVRNFIHSGNWDSLGIRSAFWKKNVDGEGVIGIKVWSPPGLERPTFEKAMKQEFRPTTVGESFGPSWSTHWFKLEVTIPMDYDGEEVYLEFDPSCEGLVWSVKGEPVQGITGGGGDTRRVEYLLAKKAVGGQVHLLYVETSCNGLFGNGDQMIGPPNENRSFALSKASIGVKRKSAWDLYHDMVTLVDMAHHISSDNPRSINALYAANQVVNLFDHENPDESIKKGLFITRQFLEETPSSGTHQVSAIGNCHIDTAWLWMYDETKRKVARSFSSQIKLMETYPEYMFAASQAQQFEWLQSNYPSLFKEVQKFSKKGQFKVIGGTWVEMDCNLPSGESLSRQFILGQRYFFENFGVISKVFWLPDTFGYSAQLPQIVKQSGAKYFFTQKLSWNNINKFPHTSFNWVGLDGSSILTHMAPAETYTGTAQVHELLRSVKQHKDISSHNTSLYLYGHGDGGGGPQDVMIERIRRMSNTDGMPKIKHRDPTEFYEEIEKTSRSLPSWHGELYFELHRGTYTSQANNKKYNRLSEFLLRSAELLATMAICSKNVFSDYKYPHEEITRLWKLVCLNQFHDVIPGSSIEHVYRDSDKMYKDIIHSANKIRKEALESIVSIDAEVYNKESLENRKDNSSTKCENQIIEKSQDISAQTFSNDMLNFELLTSTDISREENNDVVVINDCSWPRSGVIKVPNLNPKNQLVGQMMASRKVGFNETETFSEKIPLILATNVPETSVSLTSKNKKVESTPVSVYQTGDGFYVLENMYISAKFDTKGRLVSIRDQRTEREFIDKKQFGNNFVLYDDVPLFWDAWDVEIYHLETPSKCENVTVEVLDEGPLLGSLFIQINVSKKSVLKQWVSLSATSKVLEFENMVDWNESHKFLKVEFGFDIKAQNVSYETQYGYVQRPTHRNNSWDMAKFEVCAHKFADLSEHGAGVALFNDSKYGYSCIGNKMAISLLRSPKSPDANCDMGVHSFRYGVYVHTTSFPDPQVVKSGYGFNSPLVGVSVNSGMLVGSELNVSDITKPMFSITGAPSVILDVVKMAEPELWNESELEMFGLGKRREGHADIGKFGVLRGSDNITKGRKGKTVVLRMYESCGGRAVVQLGSSYEIASVVRGNLLECEEYELTRNVLGSYEILVNPFEVVTLLVKI</sequence>
<evidence type="ECO:0000313" key="11">
    <source>
        <dbReference type="Proteomes" id="UP000245699"/>
    </source>
</evidence>
<evidence type="ECO:0000259" key="9">
    <source>
        <dbReference type="SMART" id="SM00872"/>
    </source>
</evidence>
<dbReference type="GO" id="GO:0030246">
    <property type="term" value="F:carbohydrate binding"/>
    <property type="evidence" value="ECO:0007669"/>
    <property type="project" value="InterPro"/>
</dbReference>
<comment type="caution">
    <text evidence="10">The sequence shown here is derived from an EMBL/GenBank/DDBJ whole genome shotgun (WGS) entry which is preliminary data.</text>
</comment>
<evidence type="ECO:0000256" key="3">
    <source>
        <dbReference type="ARBA" id="ARBA00012752"/>
    </source>
</evidence>
<dbReference type="InterPro" id="IPR000602">
    <property type="entry name" value="Glyco_hydro_38_N"/>
</dbReference>
<dbReference type="Pfam" id="PF17677">
    <property type="entry name" value="Glyco_hydro38C2"/>
    <property type="match status" value="1"/>
</dbReference>
<dbReference type="Pfam" id="PF01074">
    <property type="entry name" value="Glyco_hydro_38N"/>
    <property type="match status" value="1"/>
</dbReference>
<dbReference type="EC" id="3.2.1.24" evidence="3"/>
<feature type="domain" description="Glycoside hydrolase family 38 central" evidence="9">
    <location>
        <begin position="530"/>
        <end position="612"/>
    </location>
</feature>
<protein>
    <recommendedName>
        <fullName evidence="8">Alpha-mannosidase</fullName>
        <ecNumber evidence="3">3.2.1.24</ecNumber>
    </recommendedName>
</protein>
<dbReference type="InterPro" id="IPR027291">
    <property type="entry name" value="Glyco_hydro_38_N_sf"/>
</dbReference>
<evidence type="ECO:0000256" key="1">
    <source>
        <dbReference type="ARBA" id="ARBA00000365"/>
    </source>
</evidence>
<dbReference type="STRING" id="61424.A0A2T9YGX8"/>
<dbReference type="SUPFAM" id="SSF74650">
    <property type="entry name" value="Galactose mutarotase-like"/>
    <property type="match status" value="1"/>
</dbReference>
<dbReference type="SUPFAM" id="SSF88713">
    <property type="entry name" value="Glycoside hydrolase/deacetylase"/>
    <property type="match status" value="1"/>
</dbReference>
<evidence type="ECO:0000256" key="5">
    <source>
        <dbReference type="ARBA" id="ARBA00022801"/>
    </source>
</evidence>
<dbReference type="InterPro" id="IPR011330">
    <property type="entry name" value="Glyco_hydro/deAcase_b/a-brl"/>
</dbReference>
<evidence type="ECO:0000313" key="10">
    <source>
        <dbReference type="EMBL" id="PVU91602.1"/>
    </source>
</evidence>
<dbReference type="EMBL" id="MBFT01000406">
    <property type="protein sequence ID" value="PVU91602.1"/>
    <property type="molecule type" value="Genomic_DNA"/>
</dbReference>
<dbReference type="FunFam" id="2.70.98.30:FF:000001">
    <property type="entry name" value="alpha-mannosidase 2C1 isoform X2"/>
    <property type="match status" value="1"/>
</dbReference>
<evidence type="ECO:0000256" key="6">
    <source>
        <dbReference type="ARBA" id="ARBA00023295"/>
    </source>
</evidence>
<keyword evidence="4" id="KW-0479">Metal-binding</keyword>
<dbReference type="InterPro" id="IPR011013">
    <property type="entry name" value="Gal_mutarotase_sf_dom"/>
</dbReference>
<dbReference type="Proteomes" id="UP000245699">
    <property type="component" value="Unassembled WGS sequence"/>
</dbReference>
<dbReference type="InterPro" id="IPR011682">
    <property type="entry name" value="Glyco_hydro_38_C"/>
</dbReference>
<dbReference type="AlphaFoldDB" id="A0A2T9YGX8"/>
<dbReference type="GO" id="GO:0000329">
    <property type="term" value="C:fungal-type vacuole membrane"/>
    <property type="evidence" value="ECO:0007669"/>
    <property type="project" value="TreeGrafter"/>
</dbReference>
<comment type="similarity">
    <text evidence="2">Belongs to the glycosyl hydrolase 38 family.</text>
</comment>
<dbReference type="Gene3D" id="2.70.98.30">
    <property type="entry name" value="Golgi alpha-mannosidase II, domain 4"/>
    <property type="match status" value="1"/>
</dbReference>
<evidence type="ECO:0000256" key="2">
    <source>
        <dbReference type="ARBA" id="ARBA00009792"/>
    </source>
</evidence>
<keyword evidence="5" id="KW-0378">Hydrolase</keyword>
<reference evidence="10 11" key="1">
    <citation type="journal article" date="2018" name="MBio">
        <title>Comparative Genomics Reveals the Core Gene Toolbox for the Fungus-Insect Symbiosis.</title>
        <authorList>
            <person name="Wang Y."/>
            <person name="Stata M."/>
            <person name="Wang W."/>
            <person name="Stajich J.E."/>
            <person name="White M.M."/>
            <person name="Moncalvo J.M."/>
        </authorList>
    </citation>
    <scope>NUCLEOTIDE SEQUENCE [LARGE SCALE GENOMIC DNA]</scope>
    <source>
        <strain evidence="10 11">AUS-77-4</strain>
    </source>
</reference>
<dbReference type="InterPro" id="IPR028995">
    <property type="entry name" value="Glyco_hydro_57/38_cen_sf"/>
</dbReference>
<dbReference type="SUPFAM" id="SSF88688">
    <property type="entry name" value="Families 57/38 glycoside transferase middle domain"/>
    <property type="match status" value="1"/>
</dbReference>
<dbReference type="FunFam" id="1.20.1270.50:FF:000004">
    <property type="entry name" value="alpha-mannosidase 2C1 isoform X1"/>
    <property type="match status" value="1"/>
</dbReference>
<keyword evidence="6" id="KW-0326">Glycosidase</keyword>
<dbReference type="Pfam" id="PF09261">
    <property type="entry name" value="Alpha-mann_mid"/>
    <property type="match status" value="1"/>
</dbReference>
<dbReference type="InterPro" id="IPR054723">
    <property type="entry name" value="Ams1-like_N"/>
</dbReference>
<evidence type="ECO:0000256" key="7">
    <source>
        <dbReference type="ARBA" id="ARBA00054985"/>
    </source>
</evidence>
<dbReference type="Pfam" id="PF22907">
    <property type="entry name" value="Ams1-like_1st"/>
    <property type="match status" value="1"/>
</dbReference>
<evidence type="ECO:0000256" key="8">
    <source>
        <dbReference type="ARBA" id="ARBA00071615"/>
    </source>
</evidence>
<dbReference type="GO" id="GO:0046872">
    <property type="term" value="F:metal ion binding"/>
    <property type="evidence" value="ECO:0007669"/>
    <property type="project" value="UniProtKB-KW"/>
</dbReference>
<dbReference type="InterPro" id="IPR015341">
    <property type="entry name" value="Glyco_hydro_38_cen"/>
</dbReference>
<organism evidence="10 11">
    <name type="scientific">Furculomyces boomerangus</name>
    <dbReference type="NCBI Taxonomy" id="61424"/>
    <lineage>
        <taxon>Eukaryota</taxon>
        <taxon>Fungi</taxon>
        <taxon>Fungi incertae sedis</taxon>
        <taxon>Zoopagomycota</taxon>
        <taxon>Kickxellomycotina</taxon>
        <taxon>Harpellomycetes</taxon>
        <taxon>Harpellales</taxon>
        <taxon>Harpellaceae</taxon>
        <taxon>Furculomyces</taxon>
    </lineage>
</organism>
<dbReference type="GO" id="GO:0006013">
    <property type="term" value="P:mannose metabolic process"/>
    <property type="evidence" value="ECO:0007669"/>
    <property type="project" value="InterPro"/>
</dbReference>
<dbReference type="SMART" id="SM00872">
    <property type="entry name" value="Alpha-mann_mid"/>
    <property type="match status" value="1"/>
</dbReference>
<accession>A0A2T9YGX8</accession>
<dbReference type="InterPro" id="IPR041147">
    <property type="entry name" value="GH38_C"/>
</dbReference>
<name>A0A2T9YGX8_9FUNG</name>
<dbReference type="OrthoDB" id="10261055at2759"/>